<feature type="domain" description="SCP" evidence="1">
    <location>
        <begin position="2"/>
        <end position="142"/>
    </location>
</feature>
<dbReference type="STRING" id="29172.A0A0D8XEH1"/>
<accession>A0A0D8XEH1</accession>
<proteinExistence type="predicted"/>
<evidence type="ECO:0000313" key="3">
    <source>
        <dbReference type="Proteomes" id="UP000053766"/>
    </source>
</evidence>
<organism evidence="2 3">
    <name type="scientific">Dictyocaulus viviparus</name>
    <name type="common">Bovine lungworm</name>
    <dbReference type="NCBI Taxonomy" id="29172"/>
    <lineage>
        <taxon>Eukaryota</taxon>
        <taxon>Metazoa</taxon>
        <taxon>Ecdysozoa</taxon>
        <taxon>Nematoda</taxon>
        <taxon>Chromadorea</taxon>
        <taxon>Rhabditida</taxon>
        <taxon>Rhabditina</taxon>
        <taxon>Rhabditomorpha</taxon>
        <taxon>Strongyloidea</taxon>
        <taxon>Metastrongylidae</taxon>
        <taxon>Dictyocaulus</taxon>
    </lineage>
</organism>
<dbReference type="Pfam" id="PF00188">
    <property type="entry name" value="CAP"/>
    <property type="match status" value="1"/>
</dbReference>
<dbReference type="InterPro" id="IPR035940">
    <property type="entry name" value="CAP_sf"/>
</dbReference>
<reference evidence="2 3" key="1">
    <citation type="submission" date="2013-11" db="EMBL/GenBank/DDBJ databases">
        <title>Draft genome of the bovine lungworm Dictyocaulus viviparus.</title>
        <authorList>
            <person name="Mitreva M."/>
        </authorList>
    </citation>
    <scope>NUCLEOTIDE SEQUENCE [LARGE SCALE GENOMIC DNA]</scope>
    <source>
        <strain evidence="2 3">HannoverDv2000</strain>
    </source>
</reference>
<keyword evidence="3" id="KW-1185">Reference proteome</keyword>
<dbReference type="InterPro" id="IPR014044">
    <property type="entry name" value="CAP_dom"/>
</dbReference>
<dbReference type="SUPFAM" id="SSF55797">
    <property type="entry name" value="PR-1-like"/>
    <property type="match status" value="1"/>
</dbReference>
<dbReference type="AlphaFoldDB" id="A0A0D8XEH1"/>
<dbReference type="Proteomes" id="UP000053766">
    <property type="component" value="Unassembled WGS sequence"/>
</dbReference>
<protein>
    <recommendedName>
        <fullName evidence="1">SCP domain-containing protein</fullName>
    </recommendedName>
</protein>
<reference evidence="3" key="2">
    <citation type="journal article" date="2016" name="Sci. Rep.">
        <title>Dictyocaulus viviparus genome, variome and transcriptome elucidate lungworm biology and support future intervention.</title>
        <authorList>
            <person name="McNulty S.N."/>
            <person name="Strube C."/>
            <person name="Rosa B.A."/>
            <person name="Martin J.C."/>
            <person name="Tyagi R."/>
            <person name="Choi Y.J."/>
            <person name="Wang Q."/>
            <person name="Hallsworth Pepin K."/>
            <person name="Zhang X."/>
            <person name="Ozersky P."/>
            <person name="Wilson R.K."/>
            <person name="Sternberg P.W."/>
            <person name="Gasser R.B."/>
            <person name="Mitreva M."/>
        </authorList>
    </citation>
    <scope>NUCLEOTIDE SEQUENCE [LARGE SCALE GENOMIC DNA]</scope>
    <source>
        <strain evidence="3">HannoverDv2000</strain>
    </source>
</reference>
<gene>
    <name evidence="2" type="ORF">DICVIV_10952</name>
</gene>
<dbReference type="EMBL" id="KN716598">
    <property type="protein sequence ID" value="KJH43045.1"/>
    <property type="molecule type" value="Genomic_DNA"/>
</dbReference>
<name>A0A0D8XEH1_DICVI</name>
<evidence type="ECO:0000259" key="1">
    <source>
        <dbReference type="SMART" id="SM00198"/>
    </source>
</evidence>
<dbReference type="SMART" id="SM00198">
    <property type="entry name" value="SCP"/>
    <property type="match status" value="1"/>
</dbReference>
<dbReference type="CDD" id="cd05380">
    <property type="entry name" value="CAP_euk"/>
    <property type="match status" value="1"/>
</dbReference>
<dbReference type="Gene3D" id="3.40.33.10">
    <property type="entry name" value="CAP"/>
    <property type="match status" value="1"/>
</dbReference>
<dbReference type="OrthoDB" id="337038at2759"/>
<evidence type="ECO:0000313" key="2">
    <source>
        <dbReference type="EMBL" id="KJH43045.1"/>
    </source>
</evidence>
<sequence>MIVFEYLLLMRMSRLARGMEFNGETNKTLNGASGLMKMVYSFSAQKNEYDCKLEWYAQIWADKCKFEHSNRWERPNQGQNLFMTSFTDYDDISILHTAIELWWKELEEYGIPGDAMFSDELWRSKGSRIGHFTQVSKFSKRSL</sequence>